<evidence type="ECO:0000313" key="3">
    <source>
        <dbReference type="EMBL" id="AUB82205.1"/>
    </source>
</evidence>
<sequence length="1209" mass="132872">MQCRNYRHLSPWCTLTIPRLPGPHRMPSPDTDRPIRLLHLSDIHFRAGQAWDSDPVLRALVRFIGEEVQGGLSPDLVVITGDLAFAGKADEYQLARTWLLDRLWPALSPAAPRALPRDALLLVPGNHDVDRGEVDDVASMVQEGLLTKADQNRIAAVLSHPGQRAALTKRHVPFLAFYGDWLGEAPPLPWWQRSISINGQRLHIAGLDSAWIACGDHDRGNLLLGSYQLSQTVLHPDADGADWRLALLHHPWDYLAEFDCAEARQSIHLHRDLVLRGHLHAGEAAFIRPPDPARACLELAAGCVYDGSRHPNAFQWIELWPDPKRVRVQLRAWVKGAWQIDRNQPGCEDGGAEFLLAPPDSGTAAGAALPPPVDPRKYLADLWTETAHLAIRGLVTGGAKAHRFPIADLYIELQATGAATGPDRERQDPHLSARADHPLRAALVNPRLVIVGDPGCGKTTFLRWVAHCLAADRLGRDPGAAAQRLGLAPGPTGVRLPLLVPIVDWLDFMERAKARHQGPPLAECADWLPEYLGSRAEHANQGLTADAFRRLLTDGEALILLDGLDEAPDRLQRQQAATLIEHLALAYPDCPLVVTSRPAALQDTPVLTGFAQTTIEALDPGAIDGFLGRWSRALFADHPERAQAHHAELTAALASRPEIRRLARNTVMLTALAVVHWNDKRLPEQRAELYESIIRWLSEARERRPGREKPQRCRQLLADLALAMQTEARGRQVQVSRHWAAERLAHRFGLADDAEARERADAFLAEEEIDSGLIVRRGHQLKFWHLTFQEYLAAQALGGRGDAERTTLLLSPGVTEVPALYRPEWRETVLLLGGVLWLQGQDRVDDLVAAVLQSLGETPTRAEQARAAGLLGALVRDLAPFSYRPADPRYGQCLNAAVAVFDPAQAGAIPLADRIAAADALAQAGDPRLGWTQPGRWVALPGGRFAMGAQRQDQAVPGYDPEADDHEAPVHSVTLADFRISRFPVTVAEFAGFLDDEDSADPRWWQAGGADQPPEPNDWESQQAYPSRPVVNLSWYQAMAFCAWLTGKLARPQGAEGTLWLPPGLAVRLPTEAEWEYAARGESGRRYPWGDAPPDAQRANYGETKVGHETPVGIFPGDCTPDGVLDLAGNVLEWCLDVYRKEFYAECQGQGTAVDPCATGDGGSSRVLRGGAFDVRAGVLRSSFRNWFESWGRVQGVGFRCVLAAPRQP</sequence>
<dbReference type="PANTHER" id="PTHR23150:SF19">
    <property type="entry name" value="FORMYLGLYCINE-GENERATING ENZYME"/>
    <property type="match status" value="1"/>
</dbReference>
<dbReference type="InterPro" id="IPR016187">
    <property type="entry name" value="CTDL_fold"/>
</dbReference>
<dbReference type="SUPFAM" id="SSF56300">
    <property type="entry name" value="Metallo-dependent phosphatases"/>
    <property type="match status" value="1"/>
</dbReference>
<accession>A0A2K8U9H2</accession>
<dbReference type="GO" id="GO:0016787">
    <property type="term" value="F:hydrolase activity"/>
    <property type="evidence" value="ECO:0007669"/>
    <property type="project" value="InterPro"/>
</dbReference>
<dbReference type="Gene3D" id="3.90.1580.10">
    <property type="entry name" value="paralog of FGE (formylglycine-generating enzyme)"/>
    <property type="match status" value="1"/>
</dbReference>
<dbReference type="Pfam" id="PF03781">
    <property type="entry name" value="FGE-sulfatase"/>
    <property type="match status" value="1"/>
</dbReference>
<feature type="region of interest" description="Disordered" evidence="1">
    <location>
        <begin position="1001"/>
        <end position="1023"/>
    </location>
</feature>
<dbReference type="EMBL" id="CP020370">
    <property type="protein sequence ID" value="AUB82205.1"/>
    <property type="molecule type" value="Genomic_DNA"/>
</dbReference>
<evidence type="ECO:0000256" key="1">
    <source>
        <dbReference type="SAM" id="MobiDB-lite"/>
    </source>
</evidence>
<dbReference type="Proteomes" id="UP000232638">
    <property type="component" value="Chromosome"/>
</dbReference>
<dbReference type="InterPro" id="IPR007111">
    <property type="entry name" value="NACHT_NTPase"/>
</dbReference>
<proteinExistence type="predicted"/>
<dbReference type="GO" id="GO:0120147">
    <property type="term" value="F:formylglycine-generating oxidase activity"/>
    <property type="evidence" value="ECO:0007669"/>
    <property type="project" value="TreeGrafter"/>
</dbReference>
<evidence type="ECO:0000313" key="4">
    <source>
        <dbReference type="Proteomes" id="UP000232638"/>
    </source>
</evidence>
<dbReference type="Gene3D" id="3.40.50.300">
    <property type="entry name" value="P-loop containing nucleotide triphosphate hydrolases"/>
    <property type="match status" value="1"/>
</dbReference>
<dbReference type="InterPro" id="IPR027417">
    <property type="entry name" value="P-loop_NTPase"/>
</dbReference>
<dbReference type="OrthoDB" id="9768004at2"/>
<dbReference type="InterPro" id="IPR029052">
    <property type="entry name" value="Metallo-depent_PP-like"/>
</dbReference>
<dbReference type="AlphaFoldDB" id="A0A2K8U9H2"/>
<feature type="domain" description="NACHT" evidence="2">
    <location>
        <begin position="446"/>
        <end position="600"/>
    </location>
</feature>
<reference evidence="3 4" key="1">
    <citation type="submission" date="2017-03" db="EMBL/GenBank/DDBJ databases">
        <title>Complete genome sequence of Candidatus 'Thiodictyon syntrophicum' sp. nov. strain Cad16T, a photolithoautotroph purple sulfur bacterium isolated from an alpine meromictic lake.</title>
        <authorList>
            <person name="Luedin S.M."/>
            <person name="Pothier J.F."/>
            <person name="Danza F."/>
            <person name="Storelli N."/>
            <person name="Wittwer M."/>
            <person name="Tonolla M."/>
        </authorList>
    </citation>
    <scope>NUCLEOTIDE SEQUENCE [LARGE SCALE GENOMIC DNA]</scope>
    <source>
        <strain evidence="3 4">Cad16T</strain>
    </source>
</reference>
<dbReference type="InterPro" id="IPR004843">
    <property type="entry name" value="Calcineurin-like_PHP"/>
</dbReference>
<dbReference type="PANTHER" id="PTHR23150">
    <property type="entry name" value="SULFATASE MODIFYING FACTOR 1, 2"/>
    <property type="match status" value="1"/>
</dbReference>
<gene>
    <name evidence="3" type="ORF">THSYN_15440</name>
</gene>
<name>A0A2K8U9H2_9GAMM</name>
<dbReference type="InterPro" id="IPR051043">
    <property type="entry name" value="Sulfatase_Mod_Factor_Kinase"/>
</dbReference>
<dbReference type="InterPro" id="IPR005532">
    <property type="entry name" value="SUMF_dom"/>
</dbReference>
<dbReference type="PROSITE" id="PS50837">
    <property type="entry name" value="NACHT"/>
    <property type="match status" value="1"/>
</dbReference>
<dbReference type="Gene3D" id="3.60.21.10">
    <property type="match status" value="1"/>
</dbReference>
<dbReference type="SUPFAM" id="SSF56436">
    <property type="entry name" value="C-type lectin-like"/>
    <property type="match status" value="1"/>
</dbReference>
<evidence type="ECO:0000259" key="2">
    <source>
        <dbReference type="PROSITE" id="PS50837"/>
    </source>
</evidence>
<dbReference type="Pfam" id="PF00149">
    <property type="entry name" value="Metallophos"/>
    <property type="match status" value="1"/>
</dbReference>
<keyword evidence="4" id="KW-1185">Reference proteome</keyword>
<dbReference type="InterPro" id="IPR042095">
    <property type="entry name" value="SUMF_sf"/>
</dbReference>
<protein>
    <recommendedName>
        <fullName evidence="2">NACHT domain-containing protein</fullName>
    </recommendedName>
</protein>
<dbReference type="SUPFAM" id="SSF52540">
    <property type="entry name" value="P-loop containing nucleoside triphosphate hydrolases"/>
    <property type="match status" value="1"/>
</dbReference>
<organism evidence="3 4">
    <name type="scientific">Candidatus Thiodictyon syntrophicum</name>
    <dbReference type="NCBI Taxonomy" id="1166950"/>
    <lineage>
        <taxon>Bacteria</taxon>
        <taxon>Pseudomonadati</taxon>
        <taxon>Pseudomonadota</taxon>
        <taxon>Gammaproteobacteria</taxon>
        <taxon>Chromatiales</taxon>
        <taxon>Chromatiaceae</taxon>
        <taxon>Thiodictyon</taxon>
    </lineage>
</organism>
<dbReference type="KEGG" id="tsy:THSYN_15440"/>